<evidence type="ECO:0000256" key="1">
    <source>
        <dbReference type="SAM" id="MobiDB-lite"/>
    </source>
</evidence>
<sequence>MATIREVANIIDDYLNNKDTYRDILIGQIKSATNQIRIKYDILQWNLRAKRQNHWQTETEWNIVIGERDTIQRKWDSYRPKELHRKFLDALPLSWLDKAEDIDKHLPLAELAKKLYEIELYQIARHKRDKIYDPLQVISLEDMQKAIQNTLAQQKTENQALVKKVTELQSQMTQQAQVSAPQTVEPIRQPKGPPSSLKTKEGLKNYYVSEYLKEIGLLSKEELDSDYPVKNFQRPRPQRNNLSTRIDTVEDGINETRDAVNETRDSINKLSNQFQKLHIHKPVARSNFNRSYFKTLTPINSQHTPPTSDGEEDDYDKVPVNDKLPPESSQLKTYDELLPKLSPAMRKMCLSRKTQEEKSKKDEWFSSLQYLNANQGSEFDGMNLATAKVLGWKVDKPSKFAVKGNSEHISEALGWYTDVAVTLKDKKGKPIVTIIGNYACIDNGEPKPMLWLGVTGIRKVKGISDPAKNQFRIENHGKTYTILTFSKTSEINDPPKEEQDQVSTDFPSLPGEDSLKKVRKLCKA</sequence>
<accession>A0A9N9CST0</accession>
<reference evidence="2" key="1">
    <citation type="submission" date="2021-06" db="EMBL/GenBank/DDBJ databases">
        <authorList>
            <person name="Kallberg Y."/>
            <person name="Tangrot J."/>
            <person name="Rosling A."/>
        </authorList>
    </citation>
    <scope>NUCLEOTIDE SEQUENCE</scope>
    <source>
        <strain evidence="2">CL551</strain>
    </source>
</reference>
<proteinExistence type="predicted"/>
<evidence type="ECO:0000313" key="3">
    <source>
        <dbReference type="Proteomes" id="UP000789342"/>
    </source>
</evidence>
<name>A0A9N9CST0_9GLOM</name>
<dbReference type="EMBL" id="CAJVPV010006750">
    <property type="protein sequence ID" value="CAG8609825.1"/>
    <property type="molecule type" value="Genomic_DNA"/>
</dbReference>
<feature type="region of interest" description="Disordered" evidence="1">
    <location>
        <begin position="176"/>
        <end position="200"/>
    </location>
</feature>
<keyword evidence="3" id="KW-1185">Reference proteome</keyword>
<protein>
    <submittedName>
        <fullName evidence="2">6817_t:CDS:1</fullName>
    </submittedName>
</protein>
<dbReference type="Proteomes" id="UP000789342">
    <property type="component" value="Unassembled WGS sequence"/>
</dbReference>
<feature type="compositionally biased region" description="Polar residues" evidence="1">
    <location>
        <begin position="296"/>
        <end position="307"/>
    </location>
</feature>
<feature type="region of interest" description="Disordered" evidence="1">
    <location>
        <begin position="490"/>
        <end position="511"/>
    </location>
</feature>
<comment type="caution">
    <text evidence="2">The sequence shown here is derived from an EMBL/GenBank/DDBJ whole genome shotgun (WGS) entry which is preliminary data.</text>
</comment>
<feature type="region of interest" description="Disordered" evidence="1">
    <location>
        <begin position="296"/>
        <end position="317"/>
    </location>
</feature>
<dbReference type="AlphaFoldDB" id="A0A9N9CST0"/>
<evidence type="ECO:0000313" key="2">
    <source>
        <dbReference type="EMBL" id="CAG8609825.1"/>
    </source>
</evidence>
<organism evidence="2 3">
    <name type="scientific">Acaulospora morrowiae</name>
    <dbReference type="NCBI Taxonomy" id="94023"/>
    <lineage>
        <taxon>Eukaryota</taxon>
        <taxon>Fungi</taxon>
        <taxon>Fungi incertae sedis</taxon>
        <taxon>Mucoromycota</taxon>
        <taxon>Glomeromycotina</taxon>
        <taxon>Glomeromycetes</taxon>
        <taxon>Diversisporales</taxon>
        <taxon>Acaulosporaceae</taxon>
        <taxon>Acaulospora</taxon>
    </lineage>
</organism>
<gene>
    <name evidence="2" type="ORF">AMORRO_LOCUS8168</name>
</gene>
<dbReference type="OrthoDB" id="2414375at2759"/>